<comment type="subcellular location">
    <subcellularLocation>
        <location evidence="1">Cell membrane</location>
        <topology evidence="1">Multi-pass membrane protein</topology>
    </subcellularLocation>
</comment>
<gene>
    <name evidence="7" type="ORF">UFOPK2195_00185</name>
</gene>
<proteinExistence type="predicted"/>
<keyword evidence="5 6" id="KW-0472">Membrane</keyword>
<evidence type="ECO:0000256" key="1">
    <source>
        <dbReference type="ARBA" id="ARBA00004651"/>
    </source>
</evidence>
<feature type="transmembrane region" description="Helical" evidence="6">
    <location>
        <begin position="87"/>
        <end position="106"/>
    </location>
</feature>
<keyword evidence="2" id="KW-1003">Cell membrane</keyword>
<evidence type="ECO:0000256" key="5">
    <source>
        <dbReference type="ARBA" id="ARBA00023136"/>
    </source>
</evidence>
<dbReference type="Pfam" id="PF02653">
    <property type="entry name" value="BPD_transp_2"/>
    <property type="match status" value="1"/>
</dbReference>
<evidence type="ECO:0000256" key="2">
    <source>
        <dbReference type="ARBA" id="ARBA00022475"/>
    </source>
</evidence>
<evidence type="ECO:0000256" key="4">
    <source>
        <dbReference type="ARBA" id="ARBA00022989"/>
    </source>
</evidence>
<feature type="transmembrane region" description="Helical" evidence="6">
    <location>
        <begin position="196"/>
        <end position="218"/>
    </location>
</feature>
<feature type="transmembrane region" description="Helical" evidence="6">
    <location>
        <begin position="379"/>
        <end position="397"/>
    </location>
</feature>
<evidence type="ECO:0000256" key="6">
    <source>
        <dbReference type="SAM" id="Phobius"/>
    </source>
</evidence>
<feature type="transmembrane region" description="Helical" evidence="6">
    <location>
        <begin position="21"/>
        <end position="39"/>
    </location>
</feature>
<dbReference type="PANTHER" id="PTHR43370:SF1">
    <property type="entry name" value="GUANOSINE ABC TRANSPORTER PERMEASE PROTEIN NUPQ"/>
    <property type="match status" value="1"/>
</dbReference>
<protein>
    <submittedName>
        <fullName evidence="7">Unannotated protein</fullName>
    </submittedName>
</protein>
<evidence type="ECO:0000313" key="7">
    <source>
        <dbReference type="EMBL" id="CAB4645603.1"/>
    </source>
</evidence>
<reference evidence="7" key="1">
    <citation type="submission" date="2020-05" db="EMBL/GenBank/DDBJ databases">
        <authorList>
            <person name="Chiriac C."/>
            <person name="Salcher M."/>
            <person name="Ghai R."/>
            <person name="Kavagutti S V."/>
        </authorList>
    </citation>
    <scope>NUCLEOTIDE SEQUENCE</scope>
</reference>
<dbReference type="PANTHER" id="PTHR43370">
    <property type="entry name" value="SUGAR ABC TRANSPORTER INTEGRAL MEMBRANE PROTEIN-RELATED"/>
    <property type="match status" value="1"/>
</dbReference>
<dbReference type="InterPro" id="IPR001851">
    <property type="entry name" value="ABC_transp_permease"/>
</dbReference>
<dbReference type="GO" id="GO:0022857">
    <property type="term" value="F:transmembrane transporter activity"/>
    <property type="evidence" value="ECO:0007669"/>
    <property type="project" value="InterPro"/>
</dbReference>
<feature type="transmembrane region" description="Helical" evidence="6">
    <location>
        <begin position="303"/>
        <end position="323"/>
    </location>
</feature>
<accession>A0A6J6KB10</accession>
<feature type="transmembrane region" description="Helical" evidence="6">
    <location>
        <begin position="167"/>
        <end position="189"/>
    </location>
</feature>
<feature type="transmembrane region" description="Helical" evidence="6">
    <location>
        <begin position="51"/>
        <end position="75"/>
    </location>
</feature>
<dbReference type="AlphaFoldDB" id="A0A6J6KB10"/>
<dbReference type="CDD" id="cd06580">
    <property type="entry name" value="TM_PBP1_transp_TpRbsC_like"/>
    <property type="match status" value="1"/>
</dbReference>
<keyword evidence="4 6" id="KW-1133">Transmembrane helix</keyword>
<dbReference type="EMBL" id="CAEZWH010000017">
    <property type="protein sequence ID" value="CAB4645603.1"/>
    <property type="molecule type" value="Genomic_DNA"/>
</dbReference>
<keyword evidence="3 6" id="KW-0812">Transmembrane</keyword>
<organism evidence="7">
    <name type="scientific">freshwater metagenome</name>
    <dbReference type="NCBI Taxonomy" id="449393"/>
    <lineage>
        <taxon>unclassified sequences</taxon>
        <taxon>metagenomes</taxon>
        <taxon>ecological metagenomes</taxon>
    </lineage>
</organism>
<name>A0A6J6KB10_9ZZZZ</name>
<evidence type="ECO:0000256" key="3">
    <source>
        <dbReference type="ARBA" id="ARBA00022692"/>
    </source>
</evidence>
<dbReference type="GO" id="GO:0005886">
    <property type="term" value="C:plasma membrane"/>
    <property type="evidence" value="ECO:0007669"/>
    <property type="project" value="UniProtKB-SubCell"/>
</dbReference>
<sequence>MSTAEVATPMLSIEQKKRARNVGMSLIFLALVSAFFLSARPGDAGFKLVDSFTLVLPAQPFAQALAVLLGALGAIQLYRGFGKWTNVVLAFATAMFVVGFLAWATSGGSFNLTGMLQDTVTRSVPITLGAIAGILCERSGIINIAIEGQLLGGAFAGAVLGSLYGPWVGVLGAMAMGVGLSALLAVFAIRFRVDQVIVGFAINFFSLGLTSFLSQRVLTPYPEYNIVKPFTPYAVPLLSDIPVIGVALFTQTYFVYFSFFAVAATTWFMYRTRWGLRTRAIGEYPQAAGTLGIDVLKLRYRNVWLAGAIAGIGGAWWPIGTVGRFDQNITSGRGFIALAAVIFGRWHPVGALTAALVFGLAEAIQLKMSNLDTGIPSEFLLMAPYIVTLVVVAGFVGRSRAPKAAGQAYDASK</sequence>